<dbReference type="GO" id="GO:0005739">
    <property type="term" value="C:mitochondrion"/>
    <property type="evidence" value="ECO:0007669"/>
    <property type="project" value="TreeGrafter"/>
</dbReference>
<gene>
    <name evidence="6" type="ORF">Sjap_017972</name>
</gene>
<dbReference type="Gene3D" id="3.30.559.10">
    <property type="entry name" value="Chloramphenicol acetyltransferase-like domain"/>
    <property type="match status" value="1"/>
</dbReference>
<dbReference type="PANTHER" id="PTHR43178">
    <property type="entry name" value="DIHYDROLIPOAMIDE ACETYLTRANSFERASE COMPONENT OF PYRUVATE DEHYDROGENASE COMPLEX"/>
    <property type="match status" value="1"/>
</dbReference>
<dbReference type="InterPro" id="IPR050743">
    <property type="entry name" value="2-oxoacid_DH_E2_comp"/>
</dbReference>
<organism evidence="6 7">
    <name type="scientific">Stephania japonica</name>
    <dbReference type="NCBI Taxonomy" id="461633"/>
    <lineage>
        <taxon>Eukaryota</taxon>
        <taxon>Viridiplantae</taxon>
        <taxon>Streptophyta</taxon>
        <taxon>Embryophyta</taxon>
        <taxon>Tracheophyta</taxon>
        <taxon>Spermatophyta</taxon>
        <taxon>Magnoliopsida</taxon>
        <taxon>Ranunculales</taxon>
        <taxon>Menispermaceae</taxon>
        <taxon>Menispermoideae</taxon>
        <taxon>Cissampelideae</taxon>
        <taxon>Stephania</taxon>
    </lineage>
</organism>
<dbReference type="GO" id="GO:0031405">
    <property type="term" value="F:lipoic acid binding"/>
    <property type="evidence" value="ECO:0007669"/>
    <property type="project" value="TreeGrafter"/>
</dbReference>
<accession>A0AAP0NIV1</accession>
<reference evidence="6 7" key="1">
    <citation type="submission" date="2024-01" db="EMBL/GenBank/DDBJ databases">
        <title>Genome assemblies of Stephania.</title>
        <authorList>
            <person name="Yang L."/>
        </authorList>
    </citation>
    <scope>NUCLEOTIDE SEQUENCE [LARGE SCALE GENOMIC DNA]</scope>
    <source>
        <strain evidence="6">QJT</strain>
        <tissue evidence="6">Leaf</tissue>
    </source>
</reference>
<evidence type="ECO:0000256" key="3">
    <source>
        <dbReference type="ARBA" id="ARBA00023315"/>
    </source>
</evidence>
<dbReference type="SUPFAM" id="SSF52777">
    <property type="entry name" value="CoA-dependent acyltransferases"/>
    <property type="match status" value="1"/>
</dbReference>
<dbReference type="InterPro" id="IPR023213">
    <property type="entry name" value="CAT-like_dom_sf"/>
</dbReference>
<evidence type="ECO:0000256" key="4">
    <source>
        <dbReference type="SAM" id="MobiDB-lite"/>
    </source>
</evidence>
<feature type="domain" description="2-oxoacid dehydrogenase acyltransferase catalytic" evidence="5">
    <location>
        <begin position="133"/>
        <end position="194"/>
    </location>
</feature>
<dbReference type="PANTHER" id="PTHR43178:SF5">
    <property type="entry name" value="LIPOAMIDE ACYLTRANSFERASE COMPONENT OF BRANCHED-CHAIN ALPHA-KETO ACID DEHYDROGENASE COMPLEX, MITOCHONDRIAL"/>
    <property type="match status" value="1"/>
</dbReference>
<keyword evidence="7" id="KW-1185">Reference proteome</keyword>
<sequence length="250" mass="27537">MADLEGQDHGPSSSSVGDNDDDFIVYSKEGDSKEAKVPSDPSPPPHLKRRILSLSVQLSQKSQRLLMLLNQDHGFSYLFQRSKELVLMELLCGEILKASSGKGASAPPTSKPKDKATEAGINYTDLQISQIRKVIVFLYHSVNVVVQTEHGLFVPVIRDADKKGLSKIADEVKSFTQKAKENSLKPEDYEGGTFLCQIWEELMGSSNSTPSSIPHNLDYLPSDQVIKGAIGAEWLKAFKGYVENPESMLL</sequence>
<protein>
    <recommendedName>
        <fullName evidence="5">2-oxoacid dehydrogenase acyltransferase catalytic domain-containing protein</fullName>
    </recommendedName>
</protein>
<feature type="compositionally biased region" description="Basic and acidic residues" evidence="4">
    <location>
        <begin position="28"/>
        <end position="37"/>
    </location>
</feature>
<keyword evidence="2" id="KW-0808">Transferase</keyword>
<feature type="region of interest" description="Disordered" evidence="4">
    <location>
        <begin position="1"/>
        <end position="46"/>
    </location>
</feature>
<dbReference type="AlphaFoldDB" id="A0AAP0NIV1"/>
<comment type="caution">
    <text evidence="6">The sequence shown here is derived from an EMBL/GenBank/DDBJ whole genome shotgun (WGS) entry which is preliminary data.</text>
</comment>
<dbReference type="EMBL" id="JBBNAE010000007">
    <property type="protein sequence ID" value="KAK9109912.1"/>
    <property type="molecule type" value="Genomic_DNA"/>
</dbReference>
<dbReference type="Pfam" id="PF00198">
    <property type="entry name" value="2-oxoacid_dh"/>
    <property type="match status" value="1"/>
</dbReference>
<evidence type="ECO:0000313" key="7">
    <source>
        <dbReference type="Proteomes" id="UP001417504"/>
    </source>
</evidence>
<dbReference type="GO" id="GO:0016407">
    <property type="term" value="F:acetyltransferase activity"/>
    <property type="evidence" value="ECO:0007669"/>
    <property type="project" value="TreeGrafter"/>
</dbReference>
<dbReference type="InterPro" id="IPR001078">
    <property type="entry name" value="2-oxoacid_DH_actylTfrase"/>
</dbReference>
<evidence type="ECO:0000259" key="5">
    <source>
        <dbReference type="Pfam" id="PF00198"/>
    </source>
</evidence>
<evidence type="ECO:0000256" key="2">
    <source>
        <dbReference type="ARBA" id="ARBA00022679"/>
    </source>
</evidence>
<comment type="cofactor">
    <cofactor evidence="1">
        <name>(R)-lipoate</name>
        <dbReference type="ChEBI" id="CHEBI:83088"/>
    </cofactor>
</comment>
<proteinExistence type="predicted"/>
<dbReference type="Proteomes" id="UP001417504">
    <property type="component" value="Unassembled WGS sequence"/>
</dbReference>
<evidence type="ECO:0000256" key="1">
    <source>
        <dbReference type="ARBA" id="ARBA00001938"/>
    </source>
</evidence>
<evidence type="ECO:0000313" key="6">
    <source>
        <dbReference type="EMBL" id="KAK9109912.1"/>
    </source>
</evidence>
<keyword evidence="3" id="KW-0012">Acyltransferase</keyword>
<name>A0AAP0NIV1_9MAGN</name>